<dbReference type="Proteomes" id="UP000013378">
    <property type="component" value="Unassembled WGS sequence"/>
</dbReference>
<dbReference type="SMART" id="SM00086">
    <property type="entry name" value="PAC"/>
    <property type="match status" value="1"/>
</dbReference>
<dbReference type="PROSITE" id="PS50110">
    <property type="entry name" value="RESPONSE_REGULATORY"/>
    <property type="match status" value="1"/>
</dbReference>
<keyword evidence="8 21" id="KW-0812">Transmembrane</keyword>
<keyword evidence="5" id="KW-1003">Cell membrane</keyword>
<dbReference type="InterPro" id="IPR033425">
    <property type="entry name" value="MASE3"/>
</dbReference>
<feature type="domain" description="PAS" evidence="24">
    <location>
        <begin position="419"/>
        <end position="465"/>
    </location>
</feature>
<dbReference type="PROSITE" id="PS50109">
    <property type="entry name" value="HIS_KIN"/>
    <property type="match status" value="1"/>
</dbReference>
<evidence type="ECO:0000256" key="19">
    <source>
        <dbReference type="PROSITE-ProRule" id="PRU00169"/>
    </source>
</evidence>
<feature type="transmembrane region" description="Helical" evidence="21">
    <location>
        <begin position="61"/>
        <end position="82"/>
    </location>
</feature>
<dbReference type="PANTHER" id="PTHR45339">
    <property type="entry name" value="HYBRID SIGNAL TRANSDUCTION HISTIDINE KINASE J"/>
    <property type="match status" value="1"/>
</dbReference>
<dbReference type="InterPro" id="IPR003661">
    <property type="entry name" value="HisK_dim/P_dom"/>
</dbReference>
<dbReference type="eggNOG" id="COG5002">
    <property type="taxonomic scope" value="Bacteria"/>
</dbReference>
<feature type="coiled-coil region" evidence="20">
    <location>
        <begin position="528"/>
        <end position="555"/>
    </location>
</feature>
<dbReference type="SUPFAM" id="SSF52172">
    <property type="entry name" value="CheY-like"/>
    <property type="match status" value="1"/>
</dbReference>
<dbReference type="GO" id="GO:0005886">
    <property type="term" value="C:plasma membrane"/>
    <property type="evidence" value="ECO:0007669"/>
    <property type="project" value="UniProtKB-SubCell"/>
</dbReference>
<dbReference type="EMBL" id="ARZA01000287">
    <property type="protein sequence ID" value="EOC99268.1"/>
    <property type="molecule type" value="Genomic_DNA"/>
</dbReference>
<dbReference type="SMART" id="SM00388">
    <property type="entry name" value="HisKA"/>
    <property type="match status" value="1"/>
</dbReference>
<dbReference type="PROSITE" id="PS50112">
    <property type="entry name" value="PAS"/>
    <property type="match status" value="1"/>
</dbReference>
<evidence type="ECO:0000256" key="4">
    <source>
        <dbReference type="ARBA" id="ARBA00012438"/>
    </source>
</evidence>
<evidence type="ECO:0000256" key="21">
    <source>
        <dbReference type="SAM" id="Phobius"/>
    </source>
</evidence>
<dbReference type="AlphaFoldDB" id="R1CRC9"/>
<evidence type="ECO:0000259" key="22">
    <source>
        <dbReference type="PROSITE" id="PS50109"/>
    </source>
</evidence>
<dbReference type="Gene3D" id="3.30.450.20">
    <property type="entry name" value="PAS domain"/>
    <property type="match status" value="2"/>
</dbReference>
<dbReference type="Gene3D" id="3.30.565.10">
    <property type="entry name" value="Histidine kinase-like ATPase, C-terminal domain"/>
    <property type="match status" value="1"/>
</dbReference>
<dbReference type="InterPro" id="IPR000014">
    <property type="entry name" value="PAS"/>
</dbReference>
<evidence type="ECO:0000256" key="7">
    <source>
        <dbReference type="ARBA" id="ARBA00022679"/>
    </source>
</evidence>
<feature type="domain" description="HPt" evidence="26">
    <location>
        <begin position="966"/>
        <end position="1059"/>
    </location>
</feature>
<dbReference type="InterPro" id="IPR003594">
    <property type="entry name" value="HATPase_dom"/>
</dbReference>
<keyword evidence="6 19" id="KW-0597">Phosphoprotein</keyword>
<keyword evidence="28" id="KW-1185">Reference proteome</keyword>
<organism evidence="27 28">
    <name type="scientific">Caldisalinibacter kiritimatiensis</name>
    <dbReference type="NCBI Taxonomy" id="1304284"/>
    <lineage>
        <taxon>Bacteria</taxon>
        <taxon>Bacillati</taxon>
        <taxon>Bacillota</taxon>
        <taxon>Tissierellia</taxon>
        <taxon>Tissierellales</taxon>
        <taxon>Thermohalobacteraceae</taxon>
        <taxon>Caldisalinibacter</taxon>
    </lineage>
</organism>
<comment type="catalytic activity">
    <reaction evidence="1">
        <text>ATP + protein L-histidine = ADP + protein N-phospho-L-histidine.</text>
        <dbReference type="EC" id="2.7.13.3"/>
    </reaction>
</comment>
<evidence type="ECO:0000313" key="27">
    <source>
        <dbReference type="EMBL" id="EOC99268.1"/>
    </source>
</evidence>
<dbReference type="NCBIfam" id="TIGR00229">
    <property type="entry name" value="sensory_box"/>
    <property type="match status" value="1"/>
</dbReference>
<dbReference type="SUPFAM" id="SSF55874">
    <property type="entry name" value="ATPase domain of HSP90 chaperone/DNA topoisomerase II/histidine kinase"/>
    <property type="match status" value="1"/>
</dbReference>
<dbReference type="Gene3D" id="1.10.287.130">
    <property type="match status" value="1"/>
</dbReference>
<comment type="caution">
    <text evidence="27">The sequence shown here is derived from an EMBL/GenBank/DDBJ whole genome shotgun (WGS) entry which is preliminary data.</text>
</comment>
<gene>
    <name evidence="27" type="ORF">L21TH_2732</name>
</gene>
<dbReference type="CDD" id="cd17546">
    <property type="entry name" value="REC_hyHK_CKI1_RcsC-like"/>
    <property type="match status" value="1"/>
</dbReference>
<keyword evidence="11" id="KW-0067">ATP-binding</keyword>
<dbReference type="SUPFAM" id="SSF47384">
    <property type="entry name" value="Homodimeric domain of signal transducing histidine kinase"/>
    <property type="match status" value="1"/>
</dbReference>
<dbReference type="Pfam" id="PF13426">
    <property type="entry name" value="PAS_9"/>
    <property type="match status" value="1"/>
</dbReference>
<dbReference type="Gene3D" id="1.20.120.160">
    <property type="entry name" value="HPT domain"/>
    <property type="match status" value="1"/>
</dbReference>
<keyword evidence="20" id="KW-0175">Coiled coil</keyword>
<dbReference type="RefSeq" id="WP_006317672.1">
    <property type="nucleotide sequence ID" value="NZ_ARZA01000287.1"/>
</dbReference>
<name>R1CRC9_9FIRM</name>
<dbReference type="SMART" id="SM00448">
    <property type="entry name" value="REC"/>
    <property type="match status" value="1"/>
</dbReference>
<dbReference type="Pfam" id="PF00512">
    <property type="entry name" value="HisKA"/>
    <property type="match status" value="1"/>
</dbReference>
<dbReference type="InterPro" id="IPR000700">
    <property type="entry name" value="PAS-assoc_C"/>
</dbReference>
<feature type="domain" description="Histidine kinase" evidence="22">
    <location>
        <begin position="562"/>
        <end position="782"/>
    </location>
</feature>
<dbReference type="InterPro" id="IPR036890">
    <property type="entry name" value="HATPase_C_sf"/>
</dbReference>
<keyword evidence="9" id="KW-0547">Nucleotide-binding</keyword>
<evidence type="ECO:0000259" key="24">
    <source>
        <dbReference type="PROSITE" id="PS50112"/>
    </source>
</evidence>
<dbReference type="InterPro" id="IPR036097">
    <property type="entry name" value="HisK_dim/P_sf"/>
</dbReference>
<dbReference type="PROSITE" id="PS50894">
    <property type="entry name" value="HPT"/>
    <property type="match status" value="1"/>
</dbReference>
<evidence type="ECO:0000256" key="10">
    <source>
        <dbReference type="ARBA" id="ARBA00022777"/>
    </source>
</evidence>
<evidence type="ECO:0000256" key="5">
    <source>
        <dbReference type="ARBA" id="ARBA00022475"/>
    </source>
</evidence>
<dbReference type="SUPFAM" id="SSF47226">
    <property type="entry name" value="Histidine-containing phosphotransfer domain, HPT domain"/>
    <property type="match status" value="1"/>
</dbReference>
<evidence type="ECO:0000256" key="8">
    <source>
        <dbReference type="ARBA" id="ARBA00022692"/>
    </source>
</evidence>
<evidence type="ECO:0000259" key="25">
    <source>
        <dbReference type="PROSITE" id="PS50113"/>
    </source>
</evidence>
<dbReference type="Pfam" id="PF00072">
    <property type="entry name" value="Response_reg"/>
    <property type="match status" value="1"/>
</dbReference>
<dbReference type="GO" id="GO:0000155">
    <property type="term" value="F:phosphorelay sensor kinase activity"/>
    <property type="evidence" value="ECO:0007669"/>
    <property type="project" value="InterPro"/>
</dbReference>
<comment type="similarity">
    <text evidence="3">In the N-terminal section; belongs to the phytochrome family.</text>
</comment>
<accession>R1CRC9</accession>
<dbReference type="PROSITE" id="PS50113">
    <property type="entry name" value="PAC"/>
    <property type="match status" value="1"/>
</dbReference>
<evidence type="ECO:0000256" key="13">
    <source>
        <dbReference type="ARBA" id="ARBA00023012"/>
    </source>
</evidence>
<keyword evidence="7" id="KW-0808">Transferase</keyword>
<dbReference type="SMART" id="SM00091">
    <property type="entry name" value="PAS"/>
    <property type="match status" value="2"/>
</dbReference>
<dbReference type="OrthoDB" id="9790669at2"/>
<dbReference type="STRING" id="1304284.L21TH_2732"/>
<evidence type="ECO:0000256" key="1">
    <source>
        <dbReference type="ARBA" id="ARBA00000085"/>
    </source>
</evidence>
<feature type="coiled-coil region" evidence="20">
    <location>
        <begin position="1028"/>
        <end position="1055"/>
    </location>
</feature>
<reference evidence="27 28" key="1">
    <citation type="journal article" date="2015" name="Geomicrobiol. J.">
        <title>Caldisalinibacter kiritimatiensis gen. nov., sp. nov., a moderately thermohalophilic thiosulfate-reducing bacterium from a hypersaline microbial mat.</title>
        <authorList>
            <person name="Ben Hania W."/>
            <person name="Joseph M."/>
            <person name="Fiebig A."/>
            <person name="Bunk B."/>
            <person name="Klenk H.-P."/>
            <person name="Fardeau M.-L."/>
            <person name="Spring S."/>
        </authorList>
    </citation>
    <scope>NUCLEOTIDE SEQUENCE [LARGE SCALE GENOMIC DNA]</scope>
    <source>
        <strain evidence="27 28">L21-TH-D2</strain>
    </source>
</reference>
<dbReference type="InterPro" id="IPR035965">
    <property type="entry name" value="PAS-like_dom_sf"/>
</dbReference>
<dbReference type="SUPFAM" id="SSF55785">
    <property type="entry name" value="PYP-like sensor domain (PAS domain)"/>
    <property type="match status" value="2"/>
</dbReference>
<evidence type="ECO:0000256" key="11">
    <source>
        <dbReference type="ARBA" id="ARBA00022840"/>
    </source>
</evidence>
<feature type="transmembrane region" description="Helical" evidence="21">
    <location>
        <begin position="160"/>
        <end position="181"/>
    </location>
</feature>
<keyword evidence="13" id="KW-0902">Two-component regulatory system</keyword>
<dbReference type="PANTHER" id="PTHR45339:SF1">
    <property type="entry name" value="HYBRID SIGNAL TRANSDUCTION HISTIDINE KINASE J"/>
    <property type="match status" value="1"/>
</dbReference>
<dbReference type="CDD" id="cd00130">
    <property type="entry name" value="PAS"/>
    <property type="match status" value="1"/>
</dbReference>
<dbReference type="InterPro" id="IPR008207">
    <property type="entry name" value="Sig_transdc_His_kin_Hpt_dom"/>
</dbReference>
<feature type="transmembrane region" description="Helical" evidence="21">
    <location>
        <begin position="37"/>
        <end position="54"/>
    </location>
</feature>
<feature type="modified residue" description="Phosphohistidine" evidence="18">
    <location>
        <position position="1005"/>
    </location>
</feature>
<dbReference type="FunFam" id="3.30.565.10:FF:000010">
    <property type="entry name" value="Sensor histidine kinase RcsC"/>
    <property type="match status" value="1"/>
</dbReference>
<evidence type="ECO:0000259" key="23">
    <source>
        <dbReference type="PROSITE" id="PS50110"/>
    </source>
</evidence>
<dbReference type="InterPro" id="IPR001610">
    <property type="entry name" value="PAC"/>
</dbReference>
<evidence type="ECO:0000256" key="9">
    <source>
        <dbReference type="ARBA" id="ARBA00022741"/>
    </source>
</evidence>
<evidence type="ECO:0000256" key="20">
    <source>
        <dbReference type="SAM" id="Coils"/>
    </source>
</evidence>
<feature type="modified residue" description="4-aspartylphosphate" evidence="19">
    <location>
        <position position="863"/>
    </location>
</feature>
<dbReference type="Pfam" id="PF17159">
    <property type="entry name" value="MASE3"/>
    <property type="match status" value="1"/>
</dbReference>
<evidence type="ECO:0000256" key="12">
    <source>
        <dbReference type="ARBA" id="ARBA00022989"/>
    </source>
</evidence>
<comment type="subcellular location">
    <subcellularLocation>
        <location evidence="2">Cell membrane</location>
        <topology evidence="2">Multi-pass membrane protein</topology>
    </subcellularLocation>
</comment>
<dbReference type="SMART" id="SM00387">
    <property type="entry name" value="HATPase_c"/>
    <property type="match status" value="1"/>
</dbReference>
<evidence type="ECO:0000256" key="3">
    <source>
        <dbReference type="ARBA" id="ARBA00006402"/>
    </source>
</evidence>
<dbReference type="Gene3D" id="3.40.50.2300">
    <property type="match status" value="1"/>
</dbReference>
<dbReference type="PRINTS" id="PR00344">
    <property type="entry name" value="BCTRLSENSOR"/>
</dbReference>
<dbReference type="EC" id="2.7.13.3" evidence="4"/>
<protein>
    <recommendedName>
        <fullName evidence="17">Circadian input-output histidine kinase CikA</fullName>
        <ecNumber evidence="4">2.7.13.3</ecNumber>
    </recommendedName>
    <alternativeName>
        <fullName evidence="16">Sensory/regulatory protein RpfC</fullName>
    </alternativeName>
</protein>
<sequence>MNYTFKNKKFLILIVLCVFLIFLCYTNYLLYHTVIELFSVIIAFSLTLIAINTTDICKNNLITYLGLSYGFVALFDLLHLIAYKGMNILSTNSANLATQFWIIGRYMEALSLIIALLLLKKNFPYKKLFSVYSLASLLFSLLILSGFFPDCYIEGTGLTLFKILSEYIIILILVYGIFLLYKANSFDKTIKKHLLISYTLTIVGELSFTLYNDVYGVLNMVGHFFKFFSYCYIYIALVETSLKKPFSTLFIELNKSNELLKTQTSNLNKINKQLKEEIEERQKIEQALRQNKDFIQCILDSLNNSICVIDKNGNIVGVNKSWVQFGNENDKIDKDDIDKNYLEITKIACQNNAPEACEIYNGLKKVLSKKIPYFEYEYPCHSPTEKRWFIMQATPLDMKDGGSVITHINITERKKKEEKLRKLSQAVEQSSSSIVITDLDGNIEYVNPKFTEITGYSYKEAIGQNPRILKSGFQEDSVYKKLWKDISSGKEWHGEFCNVKKNGDIYWEYASISPIKDEDGVITHYIAMKEDITSRKRIEKELRQAQKEAELANKTKSQFLAHMSHEIRTPMNGIIGLTNILLDMQLTDAAKKYLKMIYESANLLLNIINDILDFSKIEAGKMELKTTTFNLKEISEKTISSFKYKAREKNLDLSYQLESGMHLDFKGDIGRIQQVLINLIGNAIKFTEKGSVTLKISEISSSPKRATIKFEVIDTGIGIPKEKQSKLFKSFSRITNNGYNQKGTGLGLAISKKMIELMGGEIGVDSTPGIGSTFYFSIPLQISEQNQDSHFSEETIKDNINTIESNKLTSKKLDILLVEDNEVNRELDLVLLERKGWYVDTAIDGEKAIEKYKNHDYDLILMDIQMPKVDGFEATKIIRGLEKDVNEHIPIIAMTAYAMKEDKEMCLKNGMDDYISKPINAEELYRKIFKNVFVNQDIDITKKEVVNKSKEYIFKLEEALYNTDNNKELLQRLLKIILKNYPNQLTSIKESINTNNSKQLHRNAHGLKGTLSNFTSGIPYQLAYQLEVMGKNNELDKAIEIYKQLEEAMSKFEEVATSIDWDN</sequence>
<evidence type="ECO:0000256" key="16">
    <source>
        <dbReference type="ARBA" id="ARBA00068150"/>
    </source>
</evidence>
<evidence type="ECO:0000256" key="6">
    <source>
        <dbReference type="ARBA" id="ARBA00022553"/>
    </source>
</evidence>
<dbReference type="CDD" id="cd16922">
    <property type="entry name" value="HATPase_EvgS-ArcB-TorS-like"/>
    <property type="match status" value="1"/>
</dbReference>
<dbReference type="FunFam" id="1.10.287.130:FF:000002">
    <property type="entry name" value="Two-component osmosensing histidine kinase"/>
    <property type="match status" value="1"/>
</dbReference>
<dbReference type="GO" id="GO:0005524">
    <property type="term" value="F:ATP binding"/>
    <property type="evidence" value="ECO:0007669"/>
    <property type="project" value="UniProtKB-KW"/>
</dbReference>
<evidence type="ECO:0000256" key="17">
    <source>
        <dbReference type="ARBA" id="ARBA00074306"/>
    </source>
</evidence>
<dbReference type="InterPro" id="IPR001789">
    <property type="entry name" value="Sig_transdc_resp-reg_receiver"/>
</dbReference>
<evidence type="ECO:0000256" key="14">
    <source>
        <dbReference type="ARBA" id="ARBA00023136"/>
    </source>
</evidence>
<dbReference type="InterPro" id="IPR004358">
    <property type="entry name" value="Sig_transdc_His_kin-like_C"/>
</dbReference>
<dbReference type="InterPro" id="IPR036641">
    <property type="entry name" value="HPT_dom_sf"/>
</dbReference>
<keyword evidence="12 21" id="KW-1133">Transmembrane helix</keyword>
<evidence type="ECO:0000256" key="2">
    <source>
        <dbReference type="ARBA" id="ARBA00004651"/>
    </source>
</evidence>
<feature type="transmembrane region" description="Helical" evidence="21">
    <location>
        <begin position="102"/>
        <end position="119"/>
    </location>
</feature>
<evidence type="ECO:0000259" key="26">
    <source>
        <dbReference type="PROSITE" id="PS50894"/>
    </source>
</evidence>
<proteinExistence type="inferred from homology"/>
<keyword evidence="10 27" id="KW-0418">Kinase</keyword>
<feature type="transmembrane region" description="Helical" evidence="21">
    <location>
        <begin position="12"/>
        <end position="31"/>
    </location>
</feature>
<evidence type="ECO:0000313" key="28">
    <source>
        <dbReference type="Proteomes" id="UP000013378"/>
    </source>
</evidence>
<feature type="transmembrane region" description="Helical" evidence="21">
    <location>
        <begin position="193"/>
        <end position="211"/>
    </location>
</feature>
<dbReference type="InterPro" id="IPR005467">
    <property type="entry name" value="His_kinase_dom"/>
</dbReference>
<dbReference type="Pfam" id="PF02518">
    <property type="entry name" value="HATPase_c"/>
    <property type="match status" value="1"/>
</dbReference>
<feature type="domain" description="Response regulatory" evidence="23">
    <location>
        <begin position="814"/>
        <end position="932"/>
    </location>
</feature>
<dbReference type="CDD" id="cd00082">
    <property type="entry name" value="HisKA"/>
    <property type="match status" value="1"/>
</dbReference>
<comment type="subunit">
    <text evidence="15">At low DSF concentrations, interacts with RpfF.</text>
</comment>
<feature type="coiled-coil region" evidence="20">
    <location>
        <begin position="253"/>
        <end position="291"/>
    </location>
</feature>
<evidence type="ECO:0000256" key="15">
    <source>
        <dbReference type="ARBA" id="ARBA00064003"/>
    </source>
</evidence>
<feature type="transmembrane region" description="Helical" evidence="21">
    <location>
        <begin position="131"/>
        <end position="148"/>
    </location>
</feature>
<keyword evidence="14 21" id="KW-0472">Membrane</keyword>
<dbReference type="InterPro" id="IPR011006">
    <property type="entry name" value="CheY-like_superfamily"/>
</dbReference>
<evidence type="ECO:0000256" key="18">
    <source>
        <dbReference type="PROSITE-ProRule" id="PRU00110"/>
    </source>
</evidence>
<feature type="domain" description="PAC" evidence="25">
    <location>
        <begin position="492"/>
        <end position="544"/>
    </location>
</feature>